<comment type="caution">
    <text evidence="1">The sequence shown here is derived from an EMBL/GenBank/DDBJ whole genome shotgun (WGS) entry which is preliminary data.</text>
</comment>
<keyword evidence="2" id="KW-1185">Reference proteome</keyword>
<protein>
    <submittedName>
        <fullName evidence="1">Unnamed protein product</fullName>
    </submittedName>
</protein>
<reference evidence="1" key="1">
    <citation type="submission" date="2023-04" db="EMBL/GenBank/DDBJ databases">
        <title>Ambrosiozyma monospora NBRC 10751.</title>
        <authorList>
            <person name="Ichikawa N."/>
            <person name="Sato H."/>
            <person name="Tonouchi N."/>
        </authorList>
    </citation>
    <scope>NUCLEOTIDE SEQUENCE</scope>
    <source>
        <strain evidence="1">NBRC 10751</strain>
    </source>
</reference>
<dbReference type="EMBL" id="BSXS01011354">
    <property type="protein sequence ID" value="GMF00314.1"/>
    <property type="molecule type" value="Genomic_DNA"/>
</dbReference>
<evidence type="ECO:0000313" key="2">
    <source>
        <dbReference type="Proteomes" id="UP001165064"/>
    </source>
</evidence>
<organism evidence="1 2">
    <name type="scientific">Ambrosiozyma monospora</name>
    <name type="common">Yeast</name>
    <name type="synonym">Endomycopsis monosporus</name>
    <dbReference type="NCBI Taxonomy" id="43982"/>
    <lineage>
        <taxon>Eukaryota</taxon>
        <taxon>Fungi</taxon>
        <taxon>Dikarya</taxon>
        <taxon>Ascomycota</taxon>
        <taxon>Saccharomycotina</taxon>
        <taxon>Pichiomycetes</taxon>
        <taxon>Pichiales</taxon>
        <taxon>Pichiaceae</taxon>
        <taxon>Ambrosiozyma</taxon>
    </lineage>
</organism>
<accession>A0ACB5U258</accession>
<gene>
    <name evidence="1" type="ORF">Amon02_001097200</name>
</gene>
<evidence type="ECO:0000313" key="1">
    <source>
        <dbReference type="EMBL" id="GMF00314.1"/>
    </source>
</evidence>
<proteinExistence type="predicted"/>
<name>A0ACB5U258_AMBMO</name>
<sequence length="201" mass="23050">MKDSESQQNSQEQRTRREQTFNKRQDSFIEPASSASESTPESYDADDGGIAHTNNHDVLRTVTQYTEYALVTGEAMNDELKRVRFKEEGQRFTEEGPTNVYNLSSHQFCSMFILPYIRTIIILSIYLFSVFSIYWGACYERSKRLVNLKVLVVLEPLNGNAVLSQALGEITEIPLINKKAGWHIITDQLSESEIIRKHLHS</sequence>
<dbReference type="Proteomes" id="UP001165064">
    <property type="component" value="Unassembled WGS sequence"/>
</dbReference>